<gene>
    <name evidence="2" type="ORF">H257_12271</name>
</gene>
<dbReference type="RefSeq" id="XP_009837726.1">
    <property type="nucleotide sequence ID" value="XM_009839424.1"/>
</dbReference>
<accession>W4FZP1</accession>
<organism evidence="2">
    <name type="scientific">Aphanomyces astaci</name>
    <name type="common">Crayfish plague agent</name>
    <dbReference type="NCBI Taxonomy" id="112090"/>
    <lineage>
        <taxon>Eukaryota</taxon>
        <taxon>Sar</taxon>
        <taxon>Stramenopiles</taxon>
        <taxon>Oomycota</taxon>
        <taxon>Saprolegniomycetes</taxon>
        <taxon>Saprolegniales</taxon>
        <taxon>Verrucalvaceae</taxon>
        <taxon>Aphanomyces</taxon>
    </lineage>
</organism>
<name>W4FZP1_APHAT</name>
<feature type="region of interest" description="Disordered" evidence="1">
    <location>
        <begin position="56"/>
        <end position="83"/>
    </location>
</feature>
<dbReference type="VEuPathDB" id="FungiDB:H257_12271"/>
<protein>
    <submittedName>
        <fullName evidence="2">Uncharacterized protein</fullName>
    </submittedName>
</protein>
<dbReference type="AlphaFoldDB" id="W4FZP1"/>
<evidence type="ECO:0000256" key="1">
    <source>
        <dbReference type="SAM" id="MobiDB-lite"/>
    </source>
</evidence>
<dbReference type="OrthoDB" id="120229at2759"/>
<evidence type="ECO:0000313" key="2">
    <source>
        <dbReference type="EMBL" id="ETV72940.1"/>
    </source>
</evidence>
<dbReference type="GeneID" id="20814267"/>
<dbReference type="EMBL" id="KI913152">
    <property type="protein sequence ID" value="ETV72940.1"/>
    <property type="molecule type" value="Genomic_DNA"/>
</dbReference>
<proteinExistence type="predicted"/>
<reference evidence="2" key="1">
    <citation type="submission" date="2013-12" db="EMBL/GenBank/DDBJ databases">
        <title>The Genome Sequence of Aphanomyces astaci APO3.</title>
        <authorList>
            <consortium name="The Broad Institute Genomics Platform"/>
            <person name="Russ C."/>
            <person name="Tyler B."/>
            <person name="van West P."/>
            <person name="Dieguez-Uribeondo J."/>
            <person name="Young S.K."/>
            <person name="Zeng Q."/>
            <person name="Gargeya S."/>
            <person name="Fitzgerald M."/>
            <person name="Abouelleil A."/>
            <person name="Alvarado L."/>
            <person name="Chapman S.B."/>
            <person name="Gainer-Dewar J."/>
            <person name="Goldberg J."/>
            <person name="Griggs A."/>
            <person name="Gujja S."/>
            <person name="Hansen M."/>
            <person name="Howarth C."/>
            <person name="Imamovic A."/>
            <person name="Ireland A."/>
            <person name="Larimer J."/>
            <person name="McCowan C."/>
            <person name="Murphy C."/>
            <person name="Pearson M."/>
            <person name="Poon T.W."/>
            <person name="Priest M."/>
            <person name="Roberts A."/>
            <person name="Saif S."/>
            <person name="Shea T."/>
            <person name="Sykes S."/>
            <person name="Wortman J."/>
            <person name="Nusbaum C."/>
            <person name="Birren B."/>
        </authorList>
    </citation>
    <scope>NUCLEOTIDE SEQUENCE [LARGE SCALE GENOMIC DNA]</scope>
    <source>
        <strain evidence="2">APO3</strain>
    </source>
</reference>
<sequence>MSLLPSSVQPFVGPPLKDLHPLAYTLWKTDILSQASSRDVVDKMYLELDQVEHSERNVVDPTLSETNRDDVSNPTGPEMESGTTPVTTTVIALMAALIVWVAMTRLPLLLVRLFQPDSALLCDVFASLPHDPMLIAGTTLAPTTVEPGDHFPPPVDAGDHVFAEVPSTEWVFHCSHAVPSIFLLRRRKHRWFYNVYQYVWTVSIPIPHSKLSKVKAFSPSMRAFATVKATPVTRRYLCRDSRRHLCPFYGSDMCEITTTLADVLRAPNNAMGLYLQDQVRVLDRPAPWGAKHLRGQLCEPYAYAKSKRSPFDSSAVFRAASYLALLHSNVKARFYRRVSYELFRTDAMSIFKPDVGELRHSPPMDISTLLSDDAKEYEKLGRIIKSKYNTKLGWLSPTPTPPRKTP</sequence>